<dbReference type="InterPro" id="IPR039261">
    <property type="entry name" value="FNR_nucleotide-bd"/>
</dbReference>
<evidence type="ECO:0000256" key="6">
    <source>
        <dbReference type="ARBA" id="ARBA00022692"/>
    </source>
</evidence>
<feature type="binding site" evidence="15">
    <location>
        <position position="297"/>
    </location>
    <ligand>
        <name>FAD</name>
        <dbReference type="ChEBI" id="CHEBI:57692"/>
    </ligand>
</feature>
<dbReference type="SUPFAM" id="SSF55856">
    <property type="entry name" value="Cytochrome b5-like heme/steroid binding domain"/>
    <property type="match status" value="1"/>
</dbReference>
<keyword evidence="8" id="KW-0496">Mitochondrion</keyword>
<dbReference type="SUPFAM" id="SSF52343">
    <property type="entry name" value="Ferredoxin reductase-like, C-terminal NADP-linked domain"/>
    <property type="match status" value="1"/>
</dbReference>
<evidence type="ECO:0000256" key="13">
    <source>
        <dbReference type="ARBA" id="ARBA00023027"/>
    </source>
</evidence>
<dbReference type="GO" id="GO:0016491">
    <property type="term" value="F:oxidoreductase activity"/>
    <property type="evidence" value="ECO:0007669"/>
    <property type="project" value="UniProtKB-KW"/>
</dbReference>
<feature type="transmembrane region" description="Helical" evidence="16">
    <location>
        <begin position="119"/>
        <end position="140"/>
    </location>
</feature>
<dbReference type="Gene3D" id="3.40.50.80">
    <property type="entry name" value="Nucleotide-binding domain of ferredoxin-NADP reductase (FNR) module"/>
    <property type="match status" value="1"/>
</dbReference>
<keyword evidence="8" id="KW-1000">Mitochondrion outer membrane</keyword>
<evidence type="ECO:0000256" key="10">
    <source>
        <dbReference type="ARBA" id="ARBA00022989"/>
    </source>
</evidence>
<keyword evidence="14 16" id="KW-0472">Membrane</keyword>
<evidence type="ECO:0000256" key="12">
    <source>
        <dbReference type="ARBA" id="ARBA00023004"/>
    </source>
</evidence>
<reference evidence="19" key="2">
    <citation type="submission" date="2015-01" db="EMBL/GenBank/DDBJ databases">
        <title>Evolutionary Origins and Diversification of the Mycorrhizal Mutualists.</title>
        <authorList>
            <consortium name="DOE Joint Genome Institute"/>
            <consortium name="Mycorrhizal Genomics Consortium"/>
            <person name="Kohler A."/>
            <person name="Kuo A."/>
            <person name="Nagy L.G."/>
            <person name="Floudas D."/>
            <person name="Copeland A."/>
            <person name="Barry K.W."/>
            <person name="Cichocki N."/>
            <person name="Veneault-Fourrey C."/>
            <person name="LaButti K."/>
            <person name="Lindquist E.A."/>
            <person name="Lipzen A."/>
            <person name="Lundell T."/>
            <person name="Morin E."/>
            <person name="Murat C."/>
            <person name="Riley R."/>
            <person name="Ohm R."/>
            <person name="Sun H."/>
            <person name="Tunlid A."/>
            <person name="Henrissat B."/>
            <person name="Grigoriev I.V."/>
            <person name="Hibbett D.S."/>
            <person name="Martin F."/>
        </authorList>
    </citation>
    <scope>NUCLEOTIDE SEQUENCE [LARGE SCALE GENOMIC DNA]</scope>
    <source>
        <strain evidence="19">Zn</strain>
    </source>
</reference>
<keyword evidence="13" id="KW-0520">NAD</keyword>
<dbReference type="Proteomes" id="UP000054321">
    <property type="component" value="Unassembled WGS sequence"/>
</dbReference>
<dbReference type="CDD" id="cd06183">
    <property type="entry name" value="cyt_b5_reduct_like"/>
    <property type="match status" value="1"/>
</dbReference>
<dbReference type="InterPro" id="IPR001709">
    <property type="entry name" value="Flavoprot_Pyr_Nucl_cyt_Rdtase"/>
</dbReference>
<organism evidence="18 19">
    <name type="scientific">Oidiodendron maius (strain Zn)</name>
    <dbReference type="NCBI Taxonomy" id="913774"/>
    <lineage>
        <taxon>Eukaryota</taxon>
        <taxon>Fungi</taxon>
        <taxon>Dikarya</taxon>
        <taxon>Ascomycota</taxon>
        <taxon>Pezizomycotina</taxon>
        <taxon>Leotiomycetes</taxon>
        <taxon>Leotiomycetes incertae sedis</taxon>
        <taxon>Myxotrichaceae</taxon>
        <taxon>Oidiodendron</taxon>
    </lineage>
</organism>
<dbReference type="InParanoid" id="A0A0C3C1H7"/>
<dbReference type="STRING" id="913774.A0A0C3C1H7"/>
<name>A0A0C3C1H7_OIDMZ</name>
<evidence type="ECO:0000256" key="9">
    <source>
        <dbReference type="ARBA" id="ARBA00022827"/>
    </source>
</evidence>
<dbReference type="Pfam" id="PF00175">
    <property type="entry name" value="NAD_binding_1"/>
    <property type="match status" value="1"/>
</dbReference>
<keyword evidence="6 16" id="KW-0812">Transmembrane</keyword>
<dbReference type="SUPFAM" id="SSF63380">
    <property type="entry name" value="Riboflavin synthase domain-like"/>
    <property type="match status" value="1"/>
</dbReference>
<dbReference type="PANTHER" id="PTHR19370:SF178">
    <property type="entry name" value="CYTOCHROME-B5 REDUCTASE"/>
    <property type="match status" value="1"/>
</dbReference>
<keyword evidence="5 15" id="KW-0285">Flavoprotein</keyword>
<comment type="cofactor">
    <cofactor evidence="1 15">
        <name>FAD</name>
        <dbReference type="ChEBI" id="CHEBI:57692"/>
    </cofactor>
</comment>
<dbReference type="EMBL" id="KN832910">
    <property type="protein sequence ID" value="KIM92668.1"/>
    <property type="molecule type" value="Genomic_DNA"/>
</dbReference>
<evidence type="ECO:0000256" key="3">
    <source>
        <dbReference type="ARBA" id="ARBA00006105"/>
    </source>
</evidence>
<dbReference type="Gene3D" id="2.40.30.10">
    <property type="entry name" value="Translation factors"/>
    <property type="match status" value="1"/>
</dbReference>
<protein>
    <recommendedName>
        <fullName evidence="17">Cytochrome b5 heme-binding domain-containing protein</fullName>
    </recommendedName>
</protein>
<gene>
    <name evidence="18" type="ORF">OIDMADRAFT_173855</name>
</gene>
<dbReference type="GO" id="GO:0005741">
    <property type="term" value="C:mitochondrial outer membrane"/>
    <property type="evidence" value="ECO:0007669"/>
    <property type="project" value="UniProtKB-SubCell"/>
</dbReference>
<evidence type="ECO:0000256" key="16">
    <source>
        <dbReference type="RuleBase" id="RU362121"/>
    </source>
</evidence>
<dbReference type="PRINTS" id="PR00363">
    <property type="entry name" value="CYTOCHROMEB5"/>
</dbReference>
<dbReference type="Pfam" id="PF00970">
    <property type="entry name" value="FAD_binding_6"/>
    <property type="match status" value="1"/>
</dbReference>
<keyword evidence="10 16" id="KW-1133">Transmembrane helix</keyword>
<dbReference type="OrthoDB" id="432685at2759"/>
<keyword evidence="4 16" id="KW-0349">Heme</keyword>
<sequence length="420" mass="46366">MADSREISEVEIARHNIKTDLWLVIHGKVYDVTKYLEDHPGGAQALIEVAGQDATAAFEDVGHSADSREIMEQFIVGKAMDSRENSNEDSKPKRAIVIARDQATSSVGPDLQEHETSRFILKSALIGSTAFLGYEGFARLPAIGWLKTQHGGFWQGFIIASVAGISVLTGVILYAERVMSLTGKTTPYSWPAHYKPHRSIIKPITENIGWLKPQEYQKLPLFKNEKLSADTCRLTFKLPSSNQILGLPIGQHIAIRAEIDGKPVGDQVEFRGPKGQMRYRKGMAKDIGMIAGGTGITPMYQLIRAICEDDKDDTKVTLLYGNNTEQDILLRSELDAFTSAYPQKFKYENILSRPGSTWSGKKGFISKDLVKEKLPPPSPDSKILLCGPPGLINAMTKSLAELGFDKPNAVSKLSDQVFLF</sequence>
<dbReference type="InterPro" id="IPR017938">
    <property type="entry name" value="Riboflavin_synthase-like_b-brl"/>
</dbReference>
<comment type="subcellular location">
    <subcellularLocation>
        <location evidence="2">Mitochondrion outer membrane</location>
        <topology evidence="2">Single-pass membrane protein</topology>
    </subcellularLocation>
</comment>
<evidence type="ECO:0000256" key="11">
    <source>
        <dbReference type="ARBA" id="ARBA00023002"/>
    </source>
</evidence>
<dbReference type="AlphaFoldDB" id="A0A0C3C1H7"/>
<comment type="similarity">
    <text evidence="16">Belongs to the cytochrome b5 family.</text>
</comment>
<dbReference type="GO" id="GO:0046872">
    <property type="term" value="F:metal ion binding"/>
    <property type="evidence" value="ECO:0007669"/>
    <property type="project" value="UniProtKB-UniRule"/>
</dbReference>
<dbReference type="GO" id="GO:0020037">
    <property type="term" value="F:heme binding"/>
    <property type="evidence" value="ECO:0007669"/>
    <property type="project" value="UniProtKB-UniRule"/>
</dbReference>
<comment type="similarity">
    <text evidence="3">Belongs to the flavoprotein pyridine nucleotide cytochrome reductase family.</text>
</comment>
<keyword evidence="12 16" id="KW-0408">Iron</keyword>
<evidence type="ECO:0000256" key="15">
    <source>
        <dbReference type="PIRSR" id="PIRSR601834-1"/>
    </source>
</evidence>
<dbReference type="InterPro" id="IPR018506">
    <property type="entry name" value="Cyt_B5_heme-BS"/>
</dbReference>
<keyword evidence="7 16" id="KW-0479">Metal-binding</keyword>
<dbReference type="InterPro" id="IPR001834">
    <property type="entry name" value="CBR-like"/>
</dbReference>
<evidence type="ECO:0000256" key="14">
    <source>
        <dbReference type="ARBA" id="ARBA00023136"/>
    </source>
</evidence>
<dbReference type="Pfam" id="PF00173">
    <property type="entry name" value="Cyt-b5"/>
    <property type="match status" value="1"/>
</dbReference>
<dbReference type="PROSITE" id="PS50255">
    <property type="entry name" value="CYTOCHROME_B5_2"/>
    <property type="match status" value="1"/>
</dbReference>
<evidence type="ECO:0000256" key="5">
    <source>
        <dbReference type="ARBA" id="ARBA00022630"/>
    </source>
</evidence>
<dbReference type="FunFam" id="3.10.120.10:FF:000002">
    <property type="entry name" value="Cytochrome b5 type B"/>
    <property type="match status" value="1"/>
</dbReference>
<dbReference type="InterPro" id="IPR001433">
    <property type="entry name" value="OxRdtase_FAD/NAD-bd"/>
</dbReference>
<dbReference type="HOGENOM" id="CLU_003827_0_1_1"/>
<dbReference type="PANTHER" id="PTHR19370">
    <property type="entry name" value="NADH-CYTOCHROME B5 REDUCTASE"/>
    <property type="match status" value="1"/>
</dbReference>
<dbReference type="Gene3D" id="3.10.120.10">
    <property type="entry name" value="Cytochrome b5-like heme/steroid binding domain"/>
    <property type="match status" value="1"/>
</dbReference>
<dbReference type="FunFam" id="3.40.50.80:FF:000019">
    <property type="entry name" value="NADH-cytochrome b5 reductase"/>
    <property type="match status" value="1"/>
</dbReference>
<evidence type="ECO:0000313" key="18">
    <source>
        <dbReference type="EMBL" id="KIM92668.1"/>
    </source>
</evidence>
<evidence type="ECO:0000256" key="2">
    <source>
        <dbReference type="ARBA" id="ARBA00004572"/>
    </source>
</evidence>
<comment type="caution">
    <text evidence="16">Lacks conserved residue(s) required for the propagation of feature annotation.</text>
</comment>
<reference evidence="18 19" key="1">
    <citation type="submission" date="2014-04" db="EMBL/GenBank/DDBJ databases">
        <authorList>
            <consortium name="DOE Joint Genome Institute"/>
            <person name="Kuo A."/>
            <person name="Martino E."/>
            <person name="Perotto S."/>
            <person name="Kohler A."/>
            <person name="Nagy L.G."/>
            <person name="Floudas D."/>
            <person name="Copeland A."/>
            <person name="Barry K.W."/>
            <person name="Cichocki N."/>
            <person name="Veneault-Fourrey C."/>
            <person name="LaButti K."/>
            <person name="Lindquist E.A."/>
            <person name="Lipzen A."/>
            <person name="Lundell T."/>
            <person name="Morin E."/>
            <person name="Murat C."/>
            <person name="Sun H."/>
            <person name="Tunlid A."/>
            <person name="Henrissat B."/>
            <person name="Grigoriev I.V."/>
            <person name="Hibbett D.S."/>
            <person name="Martin F."/>
            <person name="Nordberg H.P."/>
            <person name="Cantor M.N."/>
            <person name="Hua S.X."/>
        </authorList>
    </citation>
    <scope>NUCLEOTIDE SEQUENCE [LARGE SCALE GENOMIC DNA]</scope>
    <source>
        <strain evidence="18 19">Zn</strain>
    </source>
</reference>
<evidence type="ECO:0000259" key="17">
    <source>
        <dbReference type="PROSITE" id="PS50255"/>
    </source>
</evidence>
<evidence type="ECO:0000313" key="19">
    <source>
        <dbReference type="Proteomes" id="UP000054321"/>
    </source>
</evidence>
<evidence type="ECO:0000256" key="4">
    <source>
        <dbReference type="ARBA" id="ARBA00022617"/>
    </source>
</evidence>
<feature type="transmembrane region" description="Helical" evidence="16">
    <location>
        <begin position="152"/>
        <end position="175"/>
    </location>
</feature>
<dbReference type="SMART" id="SM01117">
    <property type="entry name" value="Cyt-b5"/>
    <property type="match status" value="1"/>
</dbReference>
<keyword evidence="19" id="KW-1185">Reference proteome</keyword>
<accession>A0A0C3C1H7</accession>
<dbReference type="InterPro" id="IPR001199">
    <property type="entry name" value="Cyt_B5-like_heme/steroid-bd"/>
</dbReference>
<proteinExistence type="inferred from homology"/>
<evidence type="ECO:0000256" key="1">
    <source>
        <dbReference type="ARBA" id="ARBA00001974"/>
    </source>
</evidence>
<evidence type="ECO:0000256" key="8">
    <source>
        <dbReference type="ARBA" id="ARBA00022787"/>
    </source>
</evidence>
<evidence type="ECO:0000256" key="7">
    <source>
        <dbReference type="ARBA" id="ARBA00022723"/>
    </source>
</evidence>
<feature type="domain" description="Cytochrome b5 heme-binding" evidence="17">
    <location>
        <begin position="4"/>
        <end position="80"/>
    </location>
</feature>
<keyword evidence="9 15" id="KW-0274">FAD</keyword>
<keyword evidence="11" id="KW-0560">Oxidoreductase</keyword>
<dbReference type="PROSITE" id="PS00191">
    <property type="entry name" value="CYTOCHROME_B5_1"/>
    <property type="match status" value="1"/>
</dbReference>
<dbReference type="InterPro" id="IPR036400">
    <property type="entry name" value="Cyt_B5-like_heme/steroid_sf"/>
</dbReference>
<dbReference type="GO" id="GO:0005783">
    <property type="term" value="C:endoplasmic reticulum"/>
    <property type="evidence" value="ECO:0007669"/>
    <property type="project" value="TreeGrafter"/>
</dbReference>
<dbReference type="InterPro" id="IPR008333">
    <property type="entry name" value="Cbr1-like_FAD-bd_dom"/>
</dbReference>
<dbReference type="PRINTS" id="PR00410">
    <property type="entry name" value="PHEHYDRXLASE"/>
</dbReference>
<dbReference type="PRINTS" id="PR00371">
    <property type="entry name" value="FPNCR"/>
</dbReference>